<keyword evidence="4" id="KW-1185">Reference proteome</keyword>
<evidence type="ECO:0000259" key="2">
    <source>
        <dbReference type="Pfam" id="PF00149"/>
    </source>
</evidence>
<keyword evidence="1" id="KW-0732">Signal</keyword>
<name>A0A7X0RII8_9ACTN</name>
<feature type="chain" id="PRO_5031345629" evidence="1">
    <location>
        <begin position="18"/>
        <end position="345"/>
    </location>
</feature>
<dbReference type="AlphaFoldDB" id="A0A7X0RII8"/>
<feature type="domain" description="Calcineurin-like phosphoesterase" evidence="2">
    <location>
        <begin position="41"/>
        <end position="222"/>
    </location>
</feature>
<evidence type="ECO:0000313" key="3">
    <source>
        <dbReference type="EMBL" id="MBB6628941.1"/>
    </source>
</evidence>
<gene>
    <name evidence="3" type="ORF">H5V45_16570</name>
</gene>
<dbReference type="Proteomes" id="UP000523955">
    <property type="component" value="Unassembled WGS sequence"/>
</dbReference>
<proteinExistence type="predicted"/>
<evidence type="ECO:0000256" key="1">
    <source>
        <dbReference type="SAM" id="SignalP"/>
    </source>
</evidence>
<dbReference type="CDD" id="cd00838">
    <property type="entry name" value="MPP_superfamily"/>
    <property type="match status" value="1"/>
</dbReference>
<protein>
    <submittedName>
        <fullName evidence="3">Metallophosphoesterase</fullName>
    </submittedName>
</protein>
<dbReference type="SUPFAM" id="SSF56300">
    <property type="entry name" value="Metallo-dependent phosphatases"/>
    <property type="match status" value="1"/>
</dbReference>
<dbReference type="Pfam" id="PF00149">
    <property type="entry name" value="Metallophos"/>
    <property type="match status" value="1"/>
</dbReference>
<dbReference type="RefSeq" id="WP_185253949.1">
    <property type="nucleotide sequence ID" value="NZ_JACKXE010000001.1"/>
</dbReference>
<dbReference type="GO" id="GO:0016787">
    <property type="term" value="F:hydrolase activity"/>
    <property type="evidence" value="ECO:0007669"/>
    <property type="project" value="InterPro"/>
</dbReference>
<accession>A0A7X0RII8</accession>
<dbReference type="InterPro" id="IPR029052">
    <property type="entry name" value="Metallo-depent_PP-like"/>
</dbReference>
<dbReference type="InterPro" id="IPR004843">
    <property type="entry name" value="Calcineurin-like_PHP"/>
</dbReference>
<sequence length="345" mass="37486">MRITPLPLLATTSVALAAGLAVAVPADAGSPHGAPTPPAYSFAVIGDLPYGADQIARFPGWIQQINADPAVRAVLHAGDIKNGSSVCSDDYFAMIRSNFDTFEDPLVYTPGDNEWTDCHRANNGAYDPLERLAKVREVFFDQPGTTLGQHPLEVASQARRGFPENVVLHQAGLSIAAVNVTGSNNGLQPWTGLGKTEPTPEQSAAVRDRVRNDVVTLHRAFQEARSRHDRGVVLLQQADMFDPTYTPTENDISAFRPWVQALAAEAARYHGPVYLFDGDSHVYNADRPLATGSSWLTTYGVKRAADNLTRVTVDGSSNNNDYLRVTVNQDPSGDLLTWERVPYTS</sequence>
<dbReference type="EMBL" id="JACKXE010000001">
    <property type="protein sequence ID" value="MBB6628941.1"/>
    <property type="molecule type" value="Genomic_DNA"/>
</dbReference>
<feature type="signal peptide" evidence="1">
    <location>
        <begin position="1"/>
        <end position="17"/>
    </location>
</feature>
<evidence type="ECO:0000313" key="4">
    <source>
        <dbReference type="Proteomes" id="UP000523955"/>
    </source>
</evidence>
<comment type="caution">
    <text evidence="3">The sequence shown here is derived from an EMBL/GenBank/DDBJ whole genome shotgun (WGS) entry which is preliminary data.</text>
</comment>
<reference evidence="3 4" key="1">
    <citation type="submission" date="2020-08" db="EMBL/GenBank/DDBJ databases">
        <authorList>
            <person name="Seo M.-J."/>
        </authorList>
    </citation>
    <scope>NUCLEOTIDE SEQUENCE [LARGE SCALE GENOMIC DNA]</scope>
    <source>
        <strain evidence="3 4">KIGAM211</strain>
    </source>
</reference>
<organism evidence="3 4">
    <name type="scientific">Nocardioides luti</name>
    <dbReference type="NCBI Taxonomy" id="2761101"/>
    <lineage>
        <taxon>Bacteria</taxon>
        <taxon>Bacillati</taxon>
        <taxon>Actinomycetota</taxon>
        <taxon>Actinomycetes</taxon>
        <taxon>Propionibacteriales</taxon>
        <taxon>Nocardioidaceae</taxon>
        <taxon>Nocardioides</taxon>
    </lineage>
</organism>